<evidence type="ECO:0000256" key="6">
    <source>
        <dbReference type="ARBA" id="ARBA00022741"/>
    </source>
</evidence>
<keyword evidence="14" id="KW-0238">DNA-binding</keyword>
<evidence type="ECO:0000256" key="4">
    <source>
        <dbReference type="ARBA" id="ARBA00022448"/>
    </source>
</evidence>
<keyword evidence="4" id="KW-0813">Transport</keyword>
<keyword evidence="6" id="KW-0547">Nucleotide-binding</keyword>
<evidence type="ECO:0000256" key="10">
    <source>
        <dbReference type="ARBA" id="ARBA00024136"/>
    </source>
</evidence>
<feature type="compositionally biased region" description="Basic and acidic residues" evidence="12">
    <location>
        <begin position="535"/>
        <end position="553"/>
    </location>
</feature>
<name>A0A9W8ARS4_9FUNG</name>
<evidence type="ECO:0000256" key="9">
    <source>
        <dbReference type="ARBA" id="ARBA00024046"/>
    </source>
</evidence>
<evidence type="ECO:0000256" key="3">
    <source>
        <dbReference type="ARBA" id="ARBA00007325"/>
    </source>
</evidence>
<dbReference type="GO" id="GO:0000932">
    <property type="term" value="C:P-body"/>
    <property type="evidence" value="ECO:0007669"/>
    <property type="project" value="UniProtKB-SubCell"/>
</dbReference>
<evidence type="ECO:0000259" key="13">
    <source>
        <dbReference type="PROSITE" id="PS50105"/>
    </source>
</evidence>
<feature type="non-terminal residue" evidence="14">
    <location>
        <position position="1"/>
    </location>
</feature>
<feature type="region of interest" description="Disordered" evidence="12">
    <location>
        <begin position="373"/>
        <end position="432"/>
    </location>
</feature>
<reference evidence="14" key="1">
    <citation type="submission" date="2022-07" db="EMBL/GenBank/DDBJ databases">
        <title>Phylogenomic reconstructions and comparative analyses of Kickxellomycotina fungi.</title>
        <authorList>
            <person name="Reynolds N.K."/>
            <person name="Stajich J.E."/>
            <person name="Barry K."/>
            <person name="Grigoriev I.V."/>
            <person name="Crous P."/>
            <person name="Smith M.E."/>
        </authorList>
    </citation>
    <scope>NUCLEOTIDE SEQUENCE</scope>
    <source>
        <strain evidence="14">RSA 1196</strain>
    </source>
</reference>
<dbReference type="SMART" id="SM00454">
    <property type="entry name" value="SAM"/>
    <property type="match status" value="1"/>
</dbReference>
<dbReference type="Proteomes" id="UP001150925">
    <property type="component" value="Unassembled WGS sequence"/>
</dbReference>
<dbReference type="GO" id="GO:0003677">
    <property type="term" value="F:DNA binding"/>
    <property type="evidence" value="ECO:0007669"/>
    <property type="project" value="UniProtKB-KW"/>
</dbReference>
<feature type="region of interest" description="Disordered" evidence="12">
    <location>
        <begin position="106"/>
        <end position="138"/>
    </location>
</feature>
<evidence type="ECO:0000256" key="2">
    <source>
        <dbReference type="ARBA" id="ARBA00004514"/>
    </source>
</evidence>
<dbReference type="InterPro" id="IPR001660">
    <property type="entry name" value="SAM"/>
</dbReference>
<evidence type="ECO:0000313" key="14">
    <source>
        <dbReference type="EMBL" id="KAJ1959785.1"/>
    </source>
</evidence>
<dbReference type="InterPro" id="IPR013761">
    <property type="entry name" value="SAM/pointed_sf"/>
</dbReference>
<dbReference type="GO" id="GO:0003729">
    <property type="term" value="F:mRNA binding"/>
    <property type="evidence" value="ECO:0007669"/>
    <property type="project" value="InterPro"/>
</dbReference>
<evidence type="ECO:0000256" key="1">
    <source>
        <dbReference type="ARBA" id="ARBA00004201"/>
    </source>
</evidence>
<feature type="region of interest" description="Disordered" evidence="12">
    <location>
        <begin position="500"/>
        <end position="553"/>
    </location>
</feature>
<feature type="domain" description="SAM" evidence="13">
    <location>
        <begin position="436"/>
        <end position="494"/>
    </location>
</feature>
<comment type="similarity">
    <text evidence="3">Belongs to the VTS1 family.</text>
</comment>
<dbReference type="InterPro" id="IPR050897">
    <property type="entry name" value="SMAUG/VTS1_RNA-bind"/>
</dbReference>
<dbReference type="Pfam" id="PF07647">
    <property type="entry name" value="SAM_2"/>
    <property type="match status" value="1"/>
</dbReference>
<evidence type="ECO:0000256" key="5">
    <source>
        <dbReference type="ARBA" id="ARBA00022490"/>
    </source>
</evidence>
<keyword evidence="15" id="KW-1185">Reference proteome</keyword>
<keyword evidence="8" id="KW-0653">Protein transport</keyword>
<dbReference type="OrthoDB" id="2155283at2759"/>
<organism evidence="14 15">
    <name type="scientific">Dispira parvispora</name>
    <dbReference type="NCBI Taxonomy" id="1520584"/>
    <lineage>
        <taxon>Eukaryota</taxon>
        <taxon>Fungi</taxon>
        <taxon>Fungi incertae sedis</taxon>
        <taxon>Zoopagomycota</taxon>
        <taxon>Kickxellomycotina</taxon>
        <taxon>Dimargaritomycetes</taxon>
        <taxon>Dimargaritales</taxon>
        <taxon>Dimargaritaceae</taxon>
        <taxon>Dispira</taxon>
    </lineage>
</organism>
<proteinExistence type="inferred from homology"/>
<dbReference type="SUPFAM" id="SSF47769">
    <property type="entry name" value="SAM/Pointed domain"/>
    <property type="match status" value="1"/>
</dbReference>
<evidence type="ECO:0000256" key="11">
    <source>
        <dbReference type="ARBA" id="ARBA00073291"/>
    </source>
</evidence>
<comment type="caution">
    <text evidence="14">The sequence shown here is derived from an EMBL/GenBank/DDBJ whole genome shotgun (WGS) entry which is preliminary data.</text>
</comment>
<evidence type="ECO:0000256" key="8">
    <source>
        <dbReference type="ARBA" id="ARBA00022927"/>
    </source>
</evidence>
<feature type="region of interest" description="Disordered" evidence="12">
    <location>
        <begin position="1"/>
        <end position="30"/>
    </location>
</feature>
<gene>
    <name evidence="14" type="primary">VTS1</name>
    <name evidence="14" type="ORF">IWQ62_004478</name>
</gene>
<comment type="subunit">
    <text evidence="9">Monomer. Binds to RNA.</text>
</comment>
<evidence type="ECO:0000256" key="7">
    <source>
        <dbReference type="ARBA" id="ARBA00022884"/>
    </source>
</evidence>
<protein>
    <recommendedName>
        <fullName evidence="10">RNA-binding protein VTS1</fullName>
    </recommendedName>
    <alternativeName>
        <fullName evidence="11">RNA-binding protein vts1</fullName>
    </alternativeName>
</protein>
<keyword evidence="7" id="KW-0694">RNA-binding</keyword>
<accession>A0A9W8ARS4</accession>
<dbReference type="GO" id="GO:0015031">
    <property type="term" value="P:protein transport"/>
    <property type="evidence" value="ECO:0007669"/>
    <property type="project" value="UniProtKB-KW"/>
</dbReference>
<keyword evidence="5" id="KW-0963">Cytoplasm</keyword>
<evidence type="ECO:0000256" key="12">
    <source>
        <dbReference type="SAM" id="MobiDB-lite"/>
    </source>
</evidence>
<dbReference type="FunFam" id="1.10.150.50:FF:000033">
    <property type="entry name" value="Protein vts1, variant"/>
    <property type="match status" value="1"/>
</dbReference>
<feature type="compositionally biased region" description="Low complexity" evidence="12">
    <location>
        <begin position="383"/>
        <end position="404"/>
    </location>
</feature>
<comment type="subcellular location">
    <subcellularLocation>
        <location evidence="1">Cytoplasm</location>
        <location evidence="1">P-body</location>
    </subcellularLocation>
    <subcellularLocation>
        <location evidence="2">Cytoplasm</location>
        <location evidence="2">Cytosol</location>
    </subcellularLocation>
</comment>
<dbReference type="InterPro" id="IPR037635">
    <property type="entry name" value="VTS1_SAM"/>
</dbReference>
<dbReference type="Gene3D" id="1.10.150.50">
    <property type="entry name" value="Transcription Factor, Ets-1"/>
    <property type="match status" value="1"/>
</dbReference>
<dbReference type="GO" id="GO:0000289">
    <property type="term" value="P:nuclear-transcribed mRNA poly(A) tail shortening"/>
    <property type="evidence" value="ECO:0007669"/>
    <property type="project" value="TreeGrafter"/>
</dbReference>
<dbReference type="PANTHER" id="PTHR12515:SF5">
    <property type="entry name" value="PROTEIN SMAUG"/>
    <property type="match status" value="1"/>
</dbReference>
<dbReference type="EMBL" id="JANBPY010001497">
    <property type="protein sequence ID" value="KAJ1959785.1"/>
    <property type="molecule type" value="Genomic_DNA"/>
</dbReference>
<dbReference type="PROSITE" id="PS50105">
    <property type="entry name" value="SAM_DOMAIN"/>
    <property type="match status" value="1"/>
</dbReference>
<feature type="compositionally biased region" description="Low complexity" evidence="12">
    <location>
        <begin position="509"/>
        <end position="527"/>
    </location>
</feature>
<dbReference type="CDD" id="cd09556">
    <property type="entry name" value="SAM_VTS1_fungal"/>
    <property type="match status" value="1"/>
</dbReference>
<dbReference type="GO" id="GO:0005829">
    <property type="term" value="C:cytosol"/>
    <property type="evidence" value="ECO:0007669"/>
    <property type="project" value="UniProtKB-SubCell"/>
</dbReference>
<dbReference type="AlphaFoldDB" id="A0A9W8ARS4"/>
<sequence length="553" mass="57114">DSGAKGGSLGMLDRHSIAGPPVGLGKPGQRMSATAASLAGVSKNLGLNPNLSLPNATSTFSNRWSLSSLAANNNSAGTMEPIGRPSSLMGSGEALSSGLWRRNDLGMDAGKANSGSRGKAAGNLHLRPDRPGSALGGEMASLANNTWGFSSSSNIVGMNDPQPPVTERPKSATDFDLTPDWRAVSNSNRSSRIINEPEVKSSLRQSLGDDSSIIGEHRAAGKIGVNSGAATNAPGEPPTPGGSLAARRLGAHKFSVATYDANDGQVPAALKSPLKSPMFAGGLKGARATGSRPTTPALPPGFYQHPQSPWGLNSNAPPGGVVDMGALKQAIPPLTPTSLRNPAGLAGGEGYNGNGGGPYNHPHLAYHHHMNSPVRSKFPFNQSGGPHTGHPSGSSAAGGHLARAQSPATSSVGAGNAGGANKANRSQDQLDPNLLEDIPGWLRSLRLHKYTHCFQDMHWKEMVKLTDEELTTRGVAALGARRKMLKVFDAVKQDMVAKGELSAPSGYEASTSATTTPSLTPSTQPAQLPAQNDATTERQESHTSGETVKPTDL</sequence>
<evidence type="ECO:0000313" key="15">
    <source>
        <dbReference type="Proteomes" id="UP001150925"/>
    </source>
</evidence>
<dbReference type="GO" id="GO:0000166">
    <property type="term" value="F:nucleotide binding"/>
    <property type="evidence" value="ECO:0007669"/>
    <property type="project" value="UniProtKB-KW"/>
</dbReference>
<dbReference type="PANTHER" id="PTHR12515">
    <property type="entry name" value="STERILE ALPHA MOTIF DOMAIN CONTAINING PROTEIN 4-RELATED"/>
    <property type="match status" value="1"/>
</dbReference>